<organism evidence="12 13">
    <name type="scientific">Corynebacterium spheniscorum</name>
    <dbReference type="NCBI Taxonomy" id="185761"/>
    <lineage>
        <taxon>Bacteria</taxon>
        <taxon>Bacillati</taxon>
        <taxon>Actinomycetota</taxon>
        <taxon>Actinomycetes</taxon>
        <taxon>Mycobacteriales</taxon>
        <taxon>Corynebacteriaceae</taxon>
        <taxon>Corynebacterium</taxon>
    </lineage>
</organism>
<protein>
    <submittedName>
        <fullName evidence="12">DNA segregation ATPase FtsK/SpoIIIE, S-DNA-T family</fullName>
    </submittedName>
</protein>
<dbReference type="PANTHER" id="PTHR22683">
    <property type="entry name" value="SPORULATION PROTEIN RELATED"/>
    <property type="match status" value="1"/>
</dbReference>
<dbReference type="SMART" id="SM00382">
    <property type="entry name" value="AAA"/>
    <property type="match status" value="2"/>
</dbReference>
<feature type="binding site" evidence="9">
    <location>
        <begin position="798"/>
        <end position="805"/>
    </location>
    <ligand>
        <name>ATP</name>
        <dbReference type="ChEBI" id="CHEBI:30616"/>
    </ligand>
</feature>
<evidence type="ECO:0000256" key="2">
    <source>
        <dbReference type="ARBA" id="ARBA00022475"/>
    </source>
</evidence>
<evidence type="ECO:0000313" key="12">
    <source>
        <dbReference type="EMBL" id="SFG17185.1"/>
    </source>
</evidence>
<evidence type="ECO:0000256" key="10">
    <source>
        <dbReference type="SAM" id="Phobius"/>
    </source>
</evidence>
<evidence type="ECO:0000256" key="7">
    <source>
        <dbReference type="ARBA" id="ARBA00022989"/>
    </source>
</evidence>
<keyword evidence="3 10" id="KW-0812">Transmembrane</keyword>
<dbReference type="GO" id="GO:0005524">
    <property type="term" value="F:ATP binding"/>
    <property type="evidence" value="ECO:0007669"/>
    <property type="project" value="UniProtKB-UniRule"/>
</dbReference>
<dbReference type="EMBL" id="FOPJ01000001">
    <property type="protein sequence ID" value="SFG17185.1"/>
    <property type="molecule type" value="Genomic_DNA"/>
</dbReference>
<feature type="binding site" evidence="9">
    <location>
        <begin position="457"/>
        <end position="464"/>
    </location>
    <ligand>
        <name>ATP</name>
        <dbReference type="ChEBI" id="CHEBI:30616"/>
    </ligand>
</feature>
<dbReference type="STRING" id="185761.SAMN05660282_00130"/>
<dbReference type="InterPro" id="IPR023837">
    <property type="entry name" value="EccCb-like_Actinobacteria"/>
</dbReference>
<gene>
    <name evidence="12" type="ORF">SAMN05660282_00130</name>
</gene>
<evidence type="ECO:0000313" key="13">
    <source>
        <dbReference type="Proteomes" id="UP000199065"/>
    </source>
</evidence>
<dbReference type="InterPro" id="IPR003593">
    <property type="entry name" value="AAA+_ATPase"/>
</dbReference>
<accession>A0A1I2PLS7</accession>
<dbReference type="NCBIfam" id="TIGR03925">
    <property type="entry name" value="T7SS_EccC_b"/>
    <property type="match status" value="1"/>
</dbReference>
<keyword evidence="8 10" id="KW-0472">Membrane</keyword>
<dbReference type="GO" id="GO:0003677">
    <property type="term" value="F:DNA binding"/>
    <property type="evidence" value="ECO:0007669"/>
    <property type="project" value="InterPro"/>
</dbReference>
<dbReference type="PROSITE" id="PS50901">
    <property type="entry name" value="FTSK"/>
    <property type="match status" value="2"/>
</dbReference>
<evidence type="ECO:0000256" key="4">
    <source>
        <dbReference type="ARBA" id="ARBA00022737"/>
    </source>
</evidence>
<dbReference type="NCBIfam" id="TIGR03924">
    <property type="entry name" value="T7SS_EccC_a"/>
    <property type="match status" value="1"/>
</dbReference>
<dbReference type="PANTHER" id="PTHR22683:SF1">
    <property type="entry name" value="TYPE VII SECRETION SYSTEM PROTEIN ESSC"/>
    <property type="match status" value="1"/>
</dbReference>
<sequence length="1252" mass="135770">MVAVIVPERPVHVLAEGDRDPIPPLPNGELTIEAVPPASRPSPTPLMRILMPVIMVAAMGAVIALMVLSRGALNPMMLIFPLMMVMGFLMMFAPPQGEDVDETRRTYLRHLQALREKALANAQAQRAHYVHCHPNPENLWQLVASRRLWERATGDKDVLDIRIGLGTTPLCTPVVVAESGATEDLDPVCAVSVRHTVRAIAQVPNMPVVVALPAFSYISFQGPDAADAVRALITNIVFHHGPDTVGISALVDTPAQGTSRRSADHAGDWEWLKWLPHTKNPREAAHHIVLVDDRTYSTPERDQLIAQILAEPNTTCVISVGSREGSVLAQRAEEEGLALYCDRTLSVHTANGMEELGIADRLSIAQATLMARRMHGCVRPQQRSLDTTGTATHTGDLLAMLGLRDPEQLIAETMWPPLSLQDRLKVPVGLSDAGHILQLDLKEAAHGGMGPHGLCIGATGAGKSEFLRTLVVSLVATHSPDDVNLVLVDFKGGATFLGLERLPHTSAVITNLSEESVLVERMHDAISGEMNRRQELLRTSGNFANVGEYTAARAHRPELEPLPALIIIVDEFSELLGQHPDFADLFVAVGRLGRSLHVHLLLASQRLEEGRLRGLDSHLSYRIGLKTFSAAESRQVLGVPDAYHLPAQPGVGFLRADTTEAGELTAFRAAYVSGPLERRRGVFEDNEHTKEQSIIFYTSWTDLEDDTTEVEETIEIDDSTTLLDSVVDAACNAGELQGKQAHRVWLPPLPASVELAGVADDLGALRAAIGIIDRPYQQRQDPLVIDFSQGSGHLALSGGPRSGKSFALRTIICSLSATHPTNQIRFYVLDLGGGELATTSRLPHVAGVANRSDPERIRRIIDEVAGIIHDGLEAKEQGTNPTGYNGHTFLIIDGWHTIISEYEELLGAISQIAADGPGVRVHLLIATTRWTILRPAIRDLIDQRLELRLNEPLDSLIDRKAQQRIPVDAPGRGITSDSEDVLIALSSNQDIAHISTAAQSQGQVPVPSLKMLPQHITLAEASAENISGNVYAIGGPRLEALSWTPQTLNHMICVGSKGSGRSTWLATMIEGIRQIGRADARIVLIDPRRSHLGDTPDEVMASYAATTTAISDAIRDTVTTLRTRLPHADVTPAELKARSWWSGPEIYLLIDDADVLPDGTLLPLVELLPHATDIGLHVFIARKSGGIGRAFFHAFYSALRDQQAALLLLDCDKEEGPIMGLRPSPQPPGRGQLYVGGTAVGLCQICVPEGEE</sequence>
<keyword evidence="13" id="KW-1185">Reference proteome</keyword>
<evidence type="ECO:0000256" key="8">
    <source>
        <dbReference type="ARBA" id="ARBA00023136"/>
    </source>
</evidence>
<keyword evidence="6 9" id="KW-0067">ATP-binding</keyword>
<dbReference type="RefSeq" id="WP_092283382.1">
    <property type="nucleotide sequence ID" value="NZ_FOPJ01000001.1"/>
</dbReference>
<keyword evidence="4" id="KW-0677">Repeat</keyword>
<dbReference type="GO" id="GO:0005886">
    <property type="term" value="C:plasma membrane"/>
    <property type="evidence" value="ECO:0007669"/>
    <property type="project" value="UniProtKB-SubCell"/>
</dbReference>
<dbReference type="InterPro" id="IPR023836">
    <property type="entry name" value="EccCa-like_Actinobacteria"/>
</dbReference>
<reference evidence="12 13" key="1">
    <citation type="submission" date="2016-10" db="EMBL/GenBank/DDBJ databases">
        <authorList>
            <person name="de Groot N.N."/>
        </authorList>
    </citation>
    <scope>NUCLEOTIDE SEQUENCE [LARGE SCALE GENOMIC DNA]</scope>
    <source>
        <strain>J11</strain>
        <strain evidence="13">PG 39</strain>
    </source>
</reference>
<feature type="transmembrane region" description="Helical" evidence="10">
    <location>
        <begin position="75"/>
        <end position="93"/>
    </location>
</feature>
<evidence type="ECO:0000256" key="1">
    <source>
        <dbReference type="ARBA" id="ARBA00004651"/>
    </source>
</evidence>
<dbReference type="SUPFAM" id="SSF52540">
    <property type="entry name" value="P-loop containing nucleoside triphosphate hydrolases"/>
    <property type="match status" value="2"/>
</dbReference>
<evidence type="ECO:0000259" key="11">
    <source>
        <dbReference type="PROSITE" id="PS50901"/>
    </source>
</evidence>
<proteinExistence type="predicted"/>
<feature type="transmembrane region" description="Helical" evidence="10">
    <location>
        <begin position="49"/>
        <end position="68"/>
    </location>
</feature>
<dbReference type="InterPro" id="IPR002543">
    <property type="entry name" value="FtsK_dom"/>
</dbReference>
<dbReference type="Pfam" id="PF01580">
    <property type="entry name" value="FtsK_SpoIIIE"/>
    <property type="match status" value="2"/>
</dbReference>
<feature type="domain" description="FtsK" evidence="11">
    <location>
        <begin position="780"/>
        <end position="956"/>
    </location>
</feature>
<dbReference type="OrthoDB" id="9807790at2"/>
<dbReference type="InterPro" id="IPR027417">
    <property type="entry name" value="P-loop_NTPase"/>
</dbReference>
<comment type="subcellular location">
    <subcellularLocation>
        <location evidence="1">Cell membrane</location>
        <topology evidence="1">Multi-pass membrane protein</topology>
    </subcellularLocation>
</comment>
<evidence type="ECO:0000256" key="9">
    <source>
        <dbReference type="PROSITE-ProRule" id="PRU00289"/>
    </source>
</evidence>
<dbReference type="InterPro" id="IPR050206">
    <property type="entry name" value="FtsK/SpoIIIE/SftA"/>
</dbReference>
<dbReference type="AlphaFoldDB" id="A0A1I2PLS7"/>
<evidence type="ECO:0000256" key="3">
    <source>
        <dbReference type="ARBA" id="ARBA00022692"/>
    </source>
</evidence>
<keyword evidence="5 9" id="KW-0547">Nucleotide-binding</keyword>
<keyword evidence="2" id="KW-1003">Cell membrane</keyword>
<evidence type="ECO:0000256" key="5">
    <source>
        <dbReference type="ARBA" id="ARBA00022741"/>
    </source>
</evidence>
<name>A0A1I2PLS7_9CORY</name>
<keyword evidence="7 10" id="KW-1133">Transmembrane helix</keyword>
<dbReference type="Proteomes" id="UP000199065">
    <property type="component" value="Unassembled WGS sequence"/>
</dbReference>
<evidence type="ECO:0000256" key="6">
    <source>
        <dbReference type="ARBA" id="ARBA00022840"/>
    </source>
</evidence>
<feature type="domain" description="FtsK" evidence="11">
    <location>
        <begin position="434"/>
        <end position="634"/>
    </location>
</feature>
<dbReference type="Gene3D" id="3.40.50.300">
    <property type="entry name" value="P-loop containing nucleotide triphosphate hydrolases"/>
    <property type="match status" value="3"/>
</dbReference>